<reference evidence="1" key="1">
    <citation type="submission" date="2023-01" db="EMBL/GenBank/DDBJ databases">
        <title>Genome assembly of the deep-sea coral Lophelia pertusa.</title>
        <authorList>
            <person name="Herrera S."/>
            <person name="Cordes E."/>
        </authorList>
    </citation>
    <scope>NUCLEOTIDE SEQUENCE</scope>
    <source>
        <strain evidence="1">USNM1676648</strain>
        <tissue evidence="1">Polyp</tissue>
    </source>
</reference>
<proteinExistence type="predicted"/>
<accession>A0A9W9ZG99</accession>
<evidence type="ECO:0000313" key="1">
    <source>
        <dbReference type="EMBL" id="KAJ7380976.1"/>
    </source>
</evidence>
<evidence type="ECO:0000313" key="2">
    <source>
        <dbReference type="Proteomes" id="UP001163046"/>
    </source>
</evidence>
<protein>
    <submittedName>
        <fullName evidence="1">Uncharacterized protein</fullName>
    </submittedName>
</protein>
<sequence>MAAHKSANAKGSHRMNSRQSAYILQNTKSLIPVGASICKQCKEFVSLDIPQPPVRKRAPLHGPSKGLRQAYRLLYGGNYWKDVLAICRACVGLHSEFYASKATTGDIGVGSDLLFPLD</sequence>
<gene>
    <name evidence="1" type="ORF">OS493_004569</name>
</gene>
<organism evidence="1 2">
    <name type="scientific">Desmophyllum pertusum</name>
    <dbReference type="NCBI Taxonomy" id="174260"/>
    <lineage>
        <taxon>Eukaryota</taxon>
        <taxon>Metazoa</taxon>
        <taxon>Cnidaria</taxon>
        <taxon>Anthozoa</taxon>
        <taxon>Hexacorallia</taxon>
        <taxon>Scleractinia</taxon>
        <taxon>Caryophylliina</taxon>
        <taxon>Caryophylliidae</taxon>
        <taxon>Desmophyllum</taxon>
    </lineage>
</organism>
<dbReference type="OrthoDB" id="10650633at2759"/>
<keyword evidence="2" id="KW-1185">Reference proteome</keyword>
<name>A0A9W9ZG99_9CNID</name>
<dbReference type="AlphaFoldDB" id="A0A9W9ZG99"/>
<dbReference type="EMBL" id="MU826351">
    <property type="protein sequence ID" value="KAJ7380976.1"/>
    <property type="molecule type" value="Genomic_DNA"/>
</dbReference>
<comment type="caution">
    <text evidence="1">The sequence shown here is derived from an EMBL/GenBank/DDBJ whole genome shotgun (WGS) entry which is preliminary data.</text>
</comment>
<dbReference type="Proteomes" id="UP001163046">
    <property type="component" value="Unassembled WGS sequence"/>
</dbReference>